<dbReference type="GeneID" id="30015269"/>
<dbReference type="AlphaFoldDB" id="A0A178Z643"/>
<evidence type="ECO:0000256" key="5">
    <source>
        <dbReference type="ARBA" id="ARBA00022777"/>
    </source>
</evidence>
<dbReference type="Proteomes" id="UP000078343">
    <property type="component" value="Unassembled WGS sequence"/>
</dbReference>
<comment type="caution">
    <text evidence="11">The sequence shown here is derived from an EMBL/GenBank/DDBJ whole genome shotgun (WGS) entry which is preliminary data.</text>
</comment>
<name>A0A178Z643_9EURO</name>
<keyword evidence="6" id="KW-0067">ATP-binding</keyword>
<reference evidence="11 12" key="1">
    <citation type="submission" date="2016-04" db="EMBL/GenBank/DDBJ databases">
        <title>Draft genome of Fonsecaea erecta CBS 125763.</title>
        <authorList>
            <person name="Weiss V.A."/>
            <person name="Vicente V.A."/>
            <person name="Raittz R.T."/>
            <person name="Moreno L.F."/>
            <person name="De Souza E.M."/>
            <person name="Pedrosa F.O."/>
            <person name="Steffens M.B."/>
            <person name="Faoro H."/>
            <person name="Tadra-Sfeir M.Z."/>
            <person name="Najafzadeh M.J."/>
            <person name="Felipe M.S."/>
            <person name="Teixeira M."/>
            <person name="Sun J."/>
            <person name="Xi L."/>
            <person name="Gomes R."/>
            <person name="De Azevedo C.M."/>
            <person name="Salgado C.G."/>
            <person name="Da Silva M.B."/>
            <person name="Nascimento M.F."/>
            <person name="Queiroz-Telles F."/>
            <person name="Attili D.S."/>
            <person name="Gorbushina A."/>
        </authorList>
    </citation>
    <scope>NUCLEOTIDE SEQUENCE [LARGE SCALE GENOMIC DNA]</scope>
    <source>
        <strain evidence="11 12">CBS 125763</strain>
    </source>
</reference>
<dbReference type="GO" id="GO:0005524">
    <property type="term" value="F:ATP binding"/>
    <property type="evidence" value="ECO:0007669"/>
    <property type="project" value="UniProtKB-KW"/>
</dbReference>
<gene>
    <name evidence="11" type="ORF">AYL99_11101</name>
</gene>
<keyword evidence="5" id="KW-0418">Kinase</keyword>
<dbReference type="GO" id="GO:0007346">
    <property type="term" value="P:regulation of mitotic cell cycle"/>
    <property type="evidence" value="ECO:0007669"/>
    <property type="project" value="TreeGrafter"/>
</dbReference>
<dbReference type="Gene3D" id="3.30.200.20">
    <property type="entry name" value="Phosphorylase Kinase, domain 1"/>
    <property type="match status" value="1"/>
</dbReference>
<dbReference type="InterPro" id="IPR050108">
    <property type="entry name" value="CDK"/>
</dbReference>
<feature type="compositionally biased region" description="Polar residues" evidence="9">
    <location>
        <begin position="1"/>
        <end position="11"/>
    </location>
</feature>
<evidence type="ECO:0000256" key="3">
    <source>
        <dbReference type="ARBA" id="ARBA00022679"/>
    </source>
</evidence>
<evidence type="ECO:0000313" key="11">
    <source>
        <dbReference type="EMBL" id="OAP54653.1"/>
    </source>
</evidence>
<evidence type="ECO:0000256" key="8">
    <source>
        <dbReference type="ARBA" id="ARBA00048367"/>
    </source>
</evidence>
<keyword evidence="2" id="KW-0723">Serine/threonine-protein kinase</keyword>
<evidence type="ECO:0000313" key="12">
    <source>
        <dbReference type="Proteomes" id="UP000078343"/>
    </source>
</evidence>
<proteinExistence type="predicted"/>
<dbReference type="EMBL" id="LVYI01000013">
    <property type="protein sequence ID" value="OAP54653.1"/>
    <property type="molecule type" value="Genomic_DNA"/>
</dbReference>
<evidence type="ECO:0000259" key="10">
    <source>
        <dbReference type="PROSITE" id="PS50011"/>
    </source>
</evidence>
<comment type="catalytic activity">
    <reaction evidence="7">
        <text>L-threonyl-[protein] + ATP = O-phospho-L-threonyl-[protein] + ADP + H(+)</text>
        <dbReference type="Rhea" id="RHEA:46608"/>
        <dbReference type="Rhea" id="RHEA-COMP:11060"/>
        <dbReference type="Rhea" id="RHEA-COMP:11605"/>
        <dbReference type="ChEBI" id="CHEBI:15378"/>
        <dbReference type="ChEBI" id="CHEBI:30013"/>
        <dbReference type="ChEBI" id="CHEBI:30616"/>
        <dbReference type="ChEBI" id="CHEBI:61977"/>
        <dbReference type="ChEBI" id="CHEBI:456216"/>
        <dbReference type="EC" id="2.7.11.22"/>
    </reaction>
</comment>
<dbReference type="RefSeq" id="XP_018688020.1">
    <property type="nucleotide sequence ID" value="XM_018842607.1"/>
</dbReference>
<keyword evidence="12" id="KW-1185">Reference proteome</keyword>
<evidence type="ECO:0000256" key="1">
    <source>
        <dbReference type="ARBA" id="ARBA00012425"/>
    </source>
</evidence>
<evidence type="ECO:0000256" key="4">
    <source>
        <dbReference type="ARBA" id="ARBA00022741"/>
    </source>
</evidence>
<organism evidence="11 12">
    <name type="scientific">Fonsecaea erecta</name>
    <dbReference type="NCBI Taxonomy" id="1367422"/>
    <lineage>
        <taxon>Eukaryota</taxon>
        <taxon>Fungi</taxon>
        <taxon>Dikarya</taxon>
        <taxon>Ascomycota</taxon>
        <taxon>Pezizomycotina</taxon>
        <taxon>Eurotiomycetes</taxon>
        <taxon>Chaetothyriomycetidae</taxon>
        <taxon>Chaetothyriales</taxon>
        <taxon>Herpotrichiellaceae</taxon>
        <taxon>Fonsecaea</taxon>
    </lineage>
</organism>
<dbReference type="InterPro" id="IPR011009">
    <property type="entry name" value="Kinase-like_dom_sf"/>
</dbReference>
<feature type="region of interest" description="Disordered" evidence="9">
    <location>
        <begin position="1"/>
        <end position="101"/>
    </location>
</feature>
<dbReference type="GO" id="GO:0004693">
    <property type="term" value="F:cyclin-dependent protein serine/threonine kinase activity"/>
    <property type="evidence" value="ECO:0007669"/>
    <property type="project" value="UniProtKB-EC"/>
</dbReference>
<keyword evidence="4" id="KW-0547">Nucleotide-binding</keyword>
<dbReference type="GO" id="GO:0005634">
    <property type="term" value="C:nucleus"/>
    <property type="evidence" value="ECO:0007669"/>
    <property type="project" value="TreeGrafter"/>
</dbReference>
<sequence>MASKTSKWATTANDDDDAAEMAAAQAQRRKEKAERKRLKEGKARNTAAVSTATQVPSSAATDDYSERPSKRARTASFDHEEENGTLPAVQQPPAPQVESNDDVEGAHLLRFPSRDFGPCGHVEQFELLNNIEEGSYGVVSRARRKTSGEIVALKRLKMDHTNDGFPVTGLREIQTLMACRRDDDAAPANNVVQLREVVVGDSLKE</sequence>
<protein>
    <recommendedName>
        <fullName evidence="1">cyclin-dependent kinase</fullName>
        <ecNumber evidence="1">2.7.11.22</ecNumber>
    </recommendedName>
</protein>
<evidence type="ECO:0000256" key="6">
    <source>
        <dbReference type="ARBA" id="ARBA00022840"/>
    </source>
</evidence>
<dbReference type="PANTHER" id="PTHR24056:SF107">
    <property type="entry name" value="CYCLIN-DEPENDENT KINASE 11A-RELATED"/>
    <property type="match status" value="1"/>
</dbReference>
<evidence type="ECO:0000256" key="9">
    <source>
        <dbReference type="SAM" id="MobiDB-lite"/>
    </source>
</evidence>
<dbReference type="STRING" id="1367422.A0A178Z643"/>
<feature type="domain" description="Protein kinase" evidence="10">
    <location>
        <begin position="125"/>
        <end position="205"/>
    </location>
</feature>
<dbReference type="SUPFAM" id="SSF56112">
    <property type="entry name" value="Protein kinase-like (PK-like)"/>
    <property type="match status" value="1"/>
</dbReference>
<keyword evidence="3" id="KW-0808">Transferase</keyword>
<accession>A0A178Z643</accession>
<dbReference type="PROSITE" id="PS50011">
    <property type="entry name" value="PROTEIN_KINASE_DOM"/>
    <property type="match status" value="1"/>
</dbReference>
<dbReference type="InterPro" id="IPR000719">
    <property type="entry name" value="Prot_kinase_dom"/>
</dbReference>
<feature type="compositionally biased region" description="Basic residues" evidence="9">
    <location>
        <begin position="27"/>
        <end position="39"/>
    </location>
</feature>
<feature type="compositionally biased region" description="Polar residues" evidence="9">
    <location>
        <begin position="47"/>
        <end position="60"/>
    </location>
</feature>
<evidence type="ECO:0000256" key="2">
    <source>
        <dbReference type="ARBA" id="ARBA00022527"/>
    </source>
</evidence>
<dbReference type="OrthoDB" id="4503082at2759"/>
<evidence type="ECO:0000256" key="7">
    <source>
        <dbReference type="ARBA" id="ARBA00047811"/>
    </source>
</evidence>
<comment type="catalytic activity">
    <reaction evidence="8">
        <text>L-seryl-[protein] + ATP = O-phospho-L-seryl-[protein] + ADP + H(+)</text>
        <dbReference type="Rhea" id="RHEA:17989"/>
        <dbReference type="Rhea" id="RHEA-COMP:9863"/>
        <dbReference type="Rhea" id="RHEA-COMP:11604"/>
        <dbReference type="ChEBI" id="CHEBI:15378"/>
        <dbReference type="ChEBI" id="CHEBI:29999"/>
        <dbReference type="ChEBI" id="CHEBI:30616"/>
        <dbReference type="ChEBI" id="CHEBI:83421"/>
        <dbReference type="ChEBI" id="CHEBI:456216"/>
        <dbReference type="EC" id="2.7.11.22"/>
    </reaction>
</comment>
<dbReference type="EC" id="2.7.11.22" evidence="1"/>
<dbReference type="PANTHER" id="PTHR24056">
    <property type="entry name" value="CELL DIVISION PROTEIN KINASE"/>
    <property type="match status" value="1"/>
</dbReference>